<evidence type="ECO:0000256" key="8">
    <source>
        <dbReference type="RuleBase" id="RU361233"/>
    </source>
</evidence>
<feature type="domain" description="Casparian strip membrane protein" evidence="9">
    <location>
        <begin position="24"/>
        <end position="168"/>
    </location>
</feature>
<keyword evidence="6 8" id="KW-1133">Transmembrane helix</keyword>
<comment type="similarity">
    <text evidence="2 8">Belongs to the Casparian strip membrane proteins (CASP) family.</text>
</comment>
<evidence type="ECO:0000256" key="3">
    <source>
        <dbReference type="ARBA" id="ARBA00011489"/>
    </source>
</evidence>
<accession>W1PEV6</accession>
<feature type="transmembrane region" description="Helical" evidence="8">
    <location>
        <begin position="157"/>
        <end position="177"/>
    </location>
</feature>
<evidence type="ECO:0000256" key="5">
    <source>
        <dbReference type="ARBA" id="ARBA00022692"/>
    </source>
</evidence>
<dbReference type="EMBL" id="KI393908">
    <property type="protein sequence ID" value="ERN06224.1"/>
    <property type="molecule type" value="Genomic_DNA"/>
</dbReference>
<dbReference type="eggNOG" id="ENOG502S695">
    <property type="taxonomic scope" value="Eukaryota"/>
</dbReference>
<dbReference type="Pfam" id="PF04535">
    <property type="entry name" value="CASP_dom"/>
    <property type="match status" value="1"/>
</dbReference>
<sequence>MATDQAKISQQEACPISNGKPNKTLFIFQLFLRLIAAIASLAAIFITITSKQTITLFGAPFTAKYSYSSALRFFVVANGIAAAYSLISLPFVCLLKYPRCNPRFHFFVYTIDLMMLCLLMAGLSAATAISYVAKNGDEHSGWLPICNTFHRFCSRTGVALVFSYGSFAVSFLLMLLFTNRQRS</sequence>
<evidence type="ECO:0000313" key="11">
    <source>
        <dbReference type="Proteomes" id="UP000017836"/>
    </source>
</evidence>
<dbReference type="OMA" id="GNTHTGW"/>
<dbReference type="InterPro" id="IPR044173">
    <property type="entry name" value="CASPL"/>
</dbReference>
<gene>
    <name evidence="10" type="ORF">AMTR_s00016p00177260</name>
</gene>
<evidence type="ECO:0000313" key="10">
    <source>
        <dbReference type="EMBL" id="ERN06224.1"/>
    </source>
</evidence>
<comment type="subunit">
    <text evidence="3 8">Homodimer and heterodimers.</text>
</comment>
<name>W1PEV6_AMBTC</name>
<comment type="subcellular location">
    <subcellularLocation>
        <location evidence="1 8">Cell membrane</location>
        <topology evidence="1 8">Multi-pass membrane protein</topology>
    </subcellularLocation>
</comment>
<proteinExistence type="inferred from homology"/>
<evidence type="ECO:0000256" key="2">
    <source>
        <dbReference type="ARBA" id="ARBA00007651"/>
    </source>
</evidence>
<keyword evidence="11" id="KW-1185">Reference proteome</keyword>
<organism evidence="10 11">
    <name type="scientific">Amborella trichopoda</name>
    <dbReference type="NCBI Taxonomy" id="13333"/>
    <lineage>
        <taxon>Eukaryota</taxon>
        <taxon>Viridiplantae</taxon>
        <taxon>Streptophyta</taxon>
        <taxon>Embryophyta</taxon>
        <taxon>Tracheophyta</taxon>
        <taxon>Spermatophyta</taxon>
        <taxon>Magnoliopsida</taxon>
        <taxon>Amborellales</taxon>
        <taxon>Amborellaceae</taxon>
        <taxon>Amborella</taxon>
    </lineage>
</organism>
<keyword evidence="7 8" id="KW-0472">Membrane</keyword>
<keyword evidence="5 8" id="KW-0812">Transmembrane</keyword>
<dbReference type="Gramene" id="ERN06224">
    <property type="protein sequence ID" value="ERN06224"/>
    <property type="gene ID" value="AMTR_s00016p00177260"/>
</dbReference>
<dbReference type="PANTHER" id="PTHR36488:SF8">
    <property type="entry name" value="CASP-LIKE PROTEIN 1U1"/>
    <property type="match status" value="1"/>
</dbReference>
<dbReference type="InterPro" id="IPR006459">
    <property type="entry name" value="CASP/CASPL"/>
</dbReference>
<keyword evidence="4 8" id="KW-1003">Cell membrane</keyword>
<evidence type="ECO:0000256" key="7">
    <source>
        <dbReference type="ARBA" id="ARBA00023136"/>
    </source>
</evidence>
<feature type="transmembrane region" description="Helical" evidence="8">
    <location>
        <begin position="30"/>
        <end position="50"/>
    </location>
</feature>
<feature type="transmembrane region" description="Helical" evidence="8">
    <location>
        <begin position="106"/>
        <end position="133"/>
    </location>
</feature>
<evidence type="ECO:0000256" key="6">
    <source>
        <dbReference type="ARBA" id="ARBA00022989"/>
    </source>
</evidence>
<dbReference type="HOGENOM" id="CLU_066104_3_0_1"/>
<feature type="transmembrane region" description="Helical" evidence="8">
    <location>
        <begin position="70"/>
        <end position="94"/>
    </location>
</feature>
<evidence type="ECO:0000256" key="4">
    <source>
        <dbReference type="ARBA" id="ARBA00022475"/>
    </source>
</evidence>
<dbReference type="AlphaFoldDB" id="W1PEV6"/>
<dbReference type="NCBIfam" id="TIGR01569">
    <property type="entry name" value="A_tha_TIGR01569"/>
    <property type="match status" value="1"/>
</dbReference>
<reference evidence="11" key="1">
    <citation type="journal article" date="2013" name="Science">
        <title>The Amborella genome and the evolution of flowering plants.</title>
        <authorList>
            <consortium name="Amborella Genome Project"/>
        </authorList>
    </citation>
    <scope>NUCLEOTIDE SEQUENCE [LARGE SCALE GENOMIC DNA]</scope>
</reference>
<dbReference type="PANTHER" id="PTHR36488">
    <property type="entry name" value="CASP-LIKE PROTEIN 1U1"/>
    <property type="match status" value="1"/>
</dbReference>
<protein>
    <recommendedName>
        <fullName evidence="8">CASP-like protein</fullName>
    </recommendedName>
</protein>
<evidence type="ECO:0000259" key="9">
    <source>
        <dbReference type="Pfam" id="PF04535"/>
    </source>
</evidence>
<dbReference type="GO" id="GO:0005886">
    <property type="term" value="C:plasma membrane"/>
    <property type="evidence" value="ECO:0007669"/>
    <property type="project" value="UniProtKB-SubCell"/>
</dbReference>
<dbReference type="InterPro" id="IPR006702">
    <property type="entry name" value="CASP_dom"/>
</dbReference>
<evidence type="ECO:0000256" key="1">
    <source>
        <dbReference type="ARBA" id="ARBA00004651"/>
    </source>
</evidence>
<dbReference type="Proteomes" id="UP000017836">
    <property type="component" value="Unassembled WGS sequence"/>
</dbReference>